<accession>A0A1X0IKP2</accession>
<keyword evidence="3" id="KW-1185">Reference proteome</keyword>
<reference evidence="2 3" key="1">
    <citation type="submission" date="2016-12" db="EMBL/GenBank/DDBJ databases">
        <title>The new phylogeny of genus Mycobacterium.</title>
        <authorList>
            <person name="Tortoli E."/>
            <person name="Trovato A."/>
            <person name="Cirillo D.M."/>
        </authorList>
    </citation>
    <scope>NUCLEOTIDE SEQUENCE [LARGE SCALE GENOMIC DNA]</scope>
    <source>
        <strain evidence="2 3">DSM 44223</strain>
    </source>
</reference>
<comment type="caution">
    <text evidence="2">The sequence shown here is derived from an EMBL/GenBank/DDBJ whole genome shotgun (WGS) entry which is preliminary data.</text>
</comment>
<sequence length="67" mass="7404">MGVGRMTAVEDALRQLREMFDPSQFDDGENPADPDPGNQFTPADWAGPCDACEPGQCPYSDYTEYLN</sequence>
<proteinExistence type="predicted"/>
<dbReference type="AlphaFoldDB" id="A0A1X0IKP2"/>
<dbReference type="EMBL" id="MVIH01000024">
    <property type="protein sequence ID" value="ORB47769.1"/>
    <property type="molecule type" value="Genomic_DNA"/>
</dbReference>
<feature type="region of interest" description="Disordered" evidence="1">
    <location>
        <begin position="19"/>
        <end position="46"/>
    </location>
</feature>
<organism evidence="2 3">
    <name type="scientific">Mycolicibacterium rhodesiae</name>
    <name type="common">Mycobacterium rhodesiae</name>
    <dbReference type="NCBI Taxonomy" id="36814"/>
    <lineage>
        <taxon>Bacteria</taxon>
        <taxon>Bacillati</taxon>
        <taxon>Actinomycetota</taxon>
        <taxon>Actinomycetes</taxon>
        <taxon>Mycobacteriales</taxon>
        <taxon>Mycobacteriaceae</taxon>
        <taxon>Mycolicibacterium</taxon>
    </lineage>
</organism>
<evidence type="ECO:0000313" key="3">
    <source>
        <dbReference type="Proteomes" id="UP000192534"/>
    </source>
</evidence>
<evidence type="ECO:0000256" key="1">
    <source>
        <dbReference type="SAM" id="MobiDB-lite"/>
    </source>
</evidence>
<gene>
    <name evidence="2" type="ORF">BST42_27050</name>
</gene>
<protein>
    <submittedName>
        <fullName evidence="2">Uncharacterized protein</fullName>
    </submittedName>
</protein>
<dbReference type="Proteomes" id="UP000192534">
    <property type="component" value="Unassembled WGS sequence"/>
</dbReference>
<name>A0A1X0IKP2_MYCRH</name>
<evidence type="ECO:0000313" key="2">
    <source>
        <dbReference type="EMBL" id="ORB47769.1"/>
    </source>
</evidence>